<proteinExistence type="predicted"/>
<protein>
    <recommendedName>
        <fullName evidence="1">Integron-associated effector binding protein domain-containing protein</fullName>
    </recommendedName>
</protein>
<dbReference type="InterPro" id="IPR053182">
    <property type="entry name" value="YobU-like_regulator"/>
</dbReference>
<name>A0A1E5GUB8_9ENTE</name>
<comment type="caution">
    <text evidence="2">The sequence shown here is derived from an EMBL/GenBank/DDBJ whole genome shotgun (WGS) entry which is preliminary data.</text>
</comment>
<dbReference type="PANTHER" id="PTHR36444:SF2">
    <property type="entry name" value="TRANSCRIPTIONAL REGULATOR PROTEIN YOBU-RELATED"/>
    <property type="match status" value="1"/>
</dbReference>
<gene>
    <name evidence="2" type="ORF">BCR23_05180</name>
</gene>
<sequence>MTIQLSEKTIKGKKIRTSNQRVEEIVALWSEVPAMKLEGEFFAVYSNYESNFRGDYDLLIGNEEANYPDSTVIYEGKYVKIPVKQASPEAVGEAWQGIWKDEELEKRRTYKSDVEHYRKDGTVVIYLSV</sequence>
<dbReference type="PANTHER" id="PTHR36444">
    <property type="entry name" value="TRANSCRIPTIONAL REGULATOR PROTEIN YOBU-RELATED"/>
    <property type="match status" value="1"/>
</dbReference>
<dbReference type="Gene3D" id="3.20.80.10">
    <property type="entry name" value="Regulatory factor, effector binding domain"/>
    <property type="match status" value="1"/>
</dbReference>
<evidence type="ECO:0000313" key="2">
    <source>
        <dbReference type="EMBL" id="OEG16283.1"/>
    </source>
</evidence>
<dbReference type="Pfam" id="PF14526">
    <property type="entry name" value="Cass2"/>
    <property type="match status" value="1"/>
</dbReference>
<dbReference type="RefSeq" id="WP_069634737.1">
    <property type="nucleotide sequence ID" value="NZ_JXKZ01000007.1"/>
</dbReference>
<keyword evidence="3" id="KW-1185">Reference proteome</keyword>
<accession>A0A1E5GUB8</accession>
<evidence type="ECO:0000313" key="3">
    <source>
        <dbReference type="Proteomes" id="UP000094764"/>
    </source>
</evidence>
<dbReference type="AlphaFoldDB" id="A0A1E5GUB8"/>
<feature type="domain" description="Integron-associated effector binding protein" evidence="1">
    <location>
        <begin position="8"/>
        <end position="125"/>
    </location>
</feature>
<dbReference type="STRING" id="903983.BCR23_05180"/>
<dbReference type="OrthoDB" id="3173400at2"/>
<dbReference type="InterPro" id="IPR011256">
    <property type="entry name" value="Reg_factor_effector_dom_sf"/>
</dbReference>
<dbReference type="Proteomes" id="UP000094764">
    <property type="component" value="Unassembled WGS sequence"/>
</dbReference>
<evidence type="ECO:0000259" key="1">
    <source>
        <dbReference type="Pfam" id="PF14526"/>
    </source>
</evidence>
<organism evidence="2 3">
    <name type="scientific">Enterococcus quebecensis</name>
    <dbReference type="NCBI Taxonomy" id="903983"/>
    <lineage>
        <taxon>Bacteria</taxon>
        <taxon>Bacillati</taxon>
        <taxon>Bacillota</taxon>
        <taxon>Bacilli</taxon>
        <taxon>Lactobacillales</taxon>
        <taxon>Enterococcaceae</taxon>
        <taxon>Enterococcus</taxon>
    </lineage>
</organism>
<dbReference type="InterPro" id="IPR029441">
    <property type="entry name" value="Cass2"/>
</dbReference>
<dbReference type="EMBL" id="MIKB01000013">
    <property type="protein sequence ID" value="OEG16283.1"/>
    <property type="molecule type" value="Genomic_DNA"/>
</dbReference>
<reference evidence="3" key="1">
    <citation type="submission" date="2016-09" db="EMBL/GenBank/DDBJ databases">
        <authorList>
            <person name="Gulvik C.A."/>
        </authorList>
    </citation>
    <scope>NUCLEOTIDE SEQUENCE [LARGE SCALE GENOMIC DNA]</scope>
    <source>
        <strain evidence="3">LMG 26306</strain>
    </source>
</reference>